<dbReference type="EMBL" id="JTDE01000423">
    <property type="protein sequence ID" value="KAF7261298.1"/>
    <property type="molecule type" value="Genomic_DNA"/>
</dbReference>
<sequence>MREISTAKRPTLFLNVHVIEARDVEAKDIDGFSDPYCILGIIPDGTFSADCLSQTTGIGSNTSDGNAQTTEVSKSNLENARPQSSRPTLNRLSKSLLNRRTTSENTSVIERKRLSVKDLEIPVKLMRSTKVISNTLNPVWNEYFQFELDDVNKDLLHLDIWDHDEETSVIDAVCSLNEVRGVKQLGRYFKQVSQSARKGQSGDLDDFLGCITIELRNVPFEETHYWLKLKGRTMRSKVQGEIHIGLSITAREQGDEQARLTEIKEHIQITYFFISQELKHLKVRSISQYNLLTRLLLKMPKDSQIFLVILFYLNIMENGFAMH</sequence>
<dbReference type="InterPro" id="IPR000008">
    <property type="entry name" value="C2_dom"/>
</dbReference>
<feature type="compositionally biased region" description="Polar residues" evidence="3">
    <location>
        <begin position="58"/>
        <end position="87"/>
    </location>
</feature>
<dbReference type="Gene3D" id="2.60.40.150">
    <property type="entry name" value="C2 domain"/>
    <property type="match status" value="2"/>
</dbReference>
<evidence type="ECO:0000256" key="1">
    <source>
        <dbReference type="ARBA" id="ARBA00005823"/>
    </source>
</evidence>
<feature type="domain" description="C2" evidence="4">
    <location>
        <begin position="1"/>
        <end position="196"/>
    </location>
</feature>
<accession>A0A8S9ZB46</accession>
<dbReference type="SMART" id="SM00239">
    <property type="entry name" value="C2"/>
    <property type="match status" value="1"/>
</dbReference>
<dbReference type="Proteomes" id="UP000822476">
    <property type="component" value="Unassembled WGS sequence"/>
</dbReference>
<organism evidence="5 6">
    <name type="scientific">Paragonimus skrjabini miyazakii</name>
    <dbReference type="NCBI Taxonomy" id="59628"/>
    <lineage>
        <taxon>Eukaryota</taxon>
        <taxon>Metazoa</taxon>
        <taxon>Spiralia</taxon>
        <taxon>Lophotrochozoa</taxon>
        <taxon>Platyhelminthes</taxon>
        <taxon>Trematoda</taxon>
        <taxon>Digenea</taxon>
        <taxon>Plagiorchiida</taxon>
        <taxon>Troglotremata</taxon>
        <taxon>Troglotrematidae</taxon>
        <taxon>Paragonimus</taxon>
    </lineage>
</organism>
<reference evidence="5" key="1">
    <citation type="submission" date="2019-07" db="EMBL/GenBank/DDBJ databases">
        <title>Annotation for the trematode Paragonimus miyazaki's.</title>
        <authorList>
            <person name="Choi Y.-J."/>
        </authorList>
    </citation>
    <scope>NUCLEOTIDE SEQUENCE</scope>
    <source>
        <strain evidence="5">Japan</strain>
    </source>
</reference>
<evidence type="ECO:0000313" key="5">
    <source>
        <dbReference type="EMBL" id="KAF7261298.1"/>
    </source>
</evidence>
<dbReference type="GO" id="GO:0006887">
    <property type="term" value="P:exocytosis"/>
    <property type="evidence" value="ECO:0007669"/>
    <property type="project" value="UniProtKB-KW"/>
</dbReference>
<keyword evidence="2" id="KW-0268">Exocytosis</keyword>
<dbReference type="InterPro" id="IPR035892">
    <property type="entry name" value="C2_domain_sf"/>
</dbReference>
<proteinExistence type="inferred from homology"/>
<feature type="region of interest" description="Disordered" evidence="3">
    <location>
        <begin position="58"/>
        <end position="97"/>
    </location>
</feature>
<dbReference type="InterPro" id="IPR052095">
    <property type="entry name" value="UNC-13_domain"/>
</dbReference>
<dbReference type="OrthoDB" id="6260513at2759"/>
<evidence type="ECO:0000259" key="4">
    <source>
        <dbReference type="PROSITE" id="PS50004"/>
    </source>
</evidence>
<evidence type="ECO:0000256" key="3">
    <source>
        <dbReference type="SAM" id="MobiDB-lite"/>
    </source>
</evidence>
<evidence type="ECO:0000313" key="6">
    <source>
        <dbReference type="Proteomes" id="UP000822476"/>
    </source>
</evidence>
<evidence type="ECO:0000256" key="2">
    <source>
        <dbReference type="ARBA" id="ARBA00022483"/>
    </source>
</evidence>
<feature type="compositionally biased region" description="Low complexity" evidence="3">
    <location>
        <begin position="88"/>
        <end position="97"/>
    </location>
</feature>
<dbReference type="PROSITE" id="PS50004">
    <property type="entry name" value="C2"/>
    <property type="match status" value="1"/>
</dbReference>
<comment type="similarity">
    <text evidence="1">Belongs to the unc-13 family.</text>
</comment>
<name>A0A8S9ZB46_9TREM</name>
<dbReference type="PANTHER" id="PTHR45999">
    <property type="entry name" value="UNC-13-4A, ISOFORM B"/>
    <property type="match status" value="1"/>
</dbReference>
<dbReference type="AlphaFoldDB" id="A0A8S9ZB46"/>
<dbReference type="PANTHER" id="PTHR45999:SF4">
    <property type="entry name" value="UNC-13-4A, ISOFORM B"/>
    <property type="match status" value="1"/>
</dbReference>
<gene>
    <name evidence="5" type="ORF">EG68_01335</name>
</gene>
<comment type="caution">
    <text evidence="5">The sequence shown here is derived from an EMBL/GenBank/DDBJ whole genome shotgun (WGS) entry which is preliminary data.</text>
</comment>
<protein>
    <recommendedName>
        <fullName evidence="4">C2 domain-containing protein</fullName>
    </recommendedName>
</protein>
<dbReference type="SUPFAM" id="SSF49562">
    <property type="entry name" value="C2 domain (Calcium/lipid-binding domain, CaLB)"/>
    <property type="match status" value="1"/>
</dbReference>
<dbReference type="Pfam" id="PF00168">
    <property type="entry name" value="C2"/>
    <property type="match status" value="2"/>
</dbReference>
<dbReference type="GO" id="GO:0099503">
    <property type="term" value="C:secretory vesicle"/>
    <property type="evidence" value="ECO:0007669"/>
    <property type="project" value="TreeGrafter"/>
</dbReference>
<keyword evidence="6" id="KW-1185">Reference proteome</keyword>